<dbReference type="RefSeq" id="WP_136537437.1">
    <property type="nucleotide sequence ID" value="NZ_STGY01000083.1"/>
</dbReference>
<dbReference type="AlphaFoldDB" id="A0A4V4HQE7"/>
<feature type="region of interest" description="Disordered" evidence="2">
    <location>
        <begin position="299"/>
        <end position="361"/>
    </location>
</feature>
<dbReference type="OrthoDB" id="3246562at2"/>
<gene>
    <name evidence="3" type="ORF">FAB82_25805</name>
</gene>
<dbReference type="EMBL" id="STGY01000083">
    <property type="protein sequence ID" value="THV33556.1"/>
    <property type="molecule type" value="Genomic_DNA"/>
</dbReference>
<protein>
    <submittedName>
        <fullName evidence="3">Uncharacterized protein</fullName>
    </submittedName>
</protein>
<dbReference type="Proteomes" id="UP000308760">
    <property type="component" value="Unassembled WGS sequence"/>
</dbReference>
<keyword evidence="1" id="KW-0175">Coiled coil</keyword>
<name>A0A4V4HQE7_9ACTN</name>
<evidence type="ECO:0000313" key="4">
    <source>
        <dbReference type="Proteomes" id="UP000308760"/>
    </source>
</evidence>
<proteinExistence type="predicted"/>
<reference evidence="3 4" key="2">
    <citation type="submission" date="2019-05" db="EMBL/GenBank/DDBJ databases">
        <title>Glycomyces buryatensis sp. nov.</title>
        <authorList>
            <person name="Nikitina E."/>
        </authorList>
    </citation>
    <scope>NUCLEOTIDE SEQUENCE [LARGE SCALE GENOMIC DNA]</scope>
    <source>
        <strain evidence="3 4">18</strain>
    </source>
</reference>
<organism evidence="3 4">
    <name type="scientific">Glycomyces buryatensis</name>
    <dbReference type="NCBI Taxonomy" id="2570927"/>
    <lineage>
        <taxon>Bacteria</taxon>
        <taxon>Bacillati</taxon>
        <taxon>Actinomycetota</taxon>
        <taxon>Actinomycetes</taxon>
        <taxon>Glycomycetales</taxon>
        <taxon>Glycomycetaceae</taxon>
        <taxon>Glycomyces</taxon>
    </lineage>
</organism>
<feature type="coiled-coil region" evidence="1">
    <location>
        <begin position="423"/>
        <end position="450"/>
    </location>
</feature>
<evidence type="ECO:0000313" key="3">
    <source>
        <dbReference type="EMBL" id="THV33556.1"/>
    </source>
</evidence>
<reference evidence="4" key="1">
    <citation type="submission" date="2019-04" db="EMBL/GenBank/DDBJ databases">
        <title>Nocardioides xinjiangensis sp. nov.</title>
        <authorList>
            <person name="Liu S."/>
        </authorList>
    </citation>
    <scope>NUCLEOTIDE SEQUENCE [LARGE SCALE GENOMIC DNA]</scope>
    <source>
        <strain evidence="4">18</strain>
    </source>
</reference>
<accession>A0A4V4HQE7</accession>
<sequence>MTLYYQAVLRDGGDRLGSRLRGRFAEWVPFDDDGSTHVELSRGRTRIALADSESCGRYRVDLPTGPGRLRTTATWAKDARGGGWVAFTIEGELSEDAEPVRAPALLPRFLESGRATDGAIPLEAAAHLIGRDEVDQLLNWLVNPRRNVPVIVLTVDRSDAEIVAGHADLLAERLAGIAVVARLYDVSAQDLLNRRLGADLTVFGGGLRTYLPGLRPGEERYPMRHQPRGGKALRDQGARALEVVFDGVIDFAVHRPLPTDVRQADARIDRVLAGELAPDQLHAAPPNPAELIRARNPKAPAPMSAEPRVSVAESGPPVSAADNESPVPKPRKAEAAESTQIDLPEPAGTSASSEIPSREADRIADRVSDLVTGKLEDGILNALDIGSGDTETARLVRGLSTQMEALVGAIDETNVLRDRRSRGDHHKRELDRLRREYDQLEAEYKLILDAERRGVERIRWLEARLAEHADPVYGVEQPGEVWEADSLMEVVLRARARLEHLELPETLDAEVAKLDVTHPRLRRRWTAKTWDALRALDAYAAARAEGRFTGGFYDWCCRPLPGKPAITPTMVSMKESETVSGRSKFRDARTFRVPESIDPSGRIYMPSHIKLQQVGSPAPRMHFLDDAGGTTGRVWIGYLGDHLPNTRTN</sequence>
<evidence type="ECO:0000256" key="1">
    <source>
        <dbReference type="SAM" id="Coils"/>
    </source>
</evidence>
<keyword evidence="4" id="KW-1185">Reference proteome</keyword>
<evidence type="ECO:0000256" key="2">
    <source>
        <dbReference type="SAM" id="MobiDB-lite"/>
    </source>
</evidence>
<comment type="caution">
    <text evidence="3">The sequence shown here is derived from an EMBL/GenBank/DDBJ whole genome shotgun (WGS) entry which is preliminary data.</text>
</comment>